<evidence type="ECO:0000313" key="2">
    <source>
        <dbReference type="EMBL" id="KAL1409322.1"/>
    </source>
</evidence>
<feature type="transmembrane region" description="Helical" evidence="1">
    <location>
        <begin position="46"/>
        <end position="68"/>
    </location>
</feature>
<dbReference type="GeneID" id="95984346"/>
<keyword evidence="1" id="KW-1133">Transmembrane helix</keyword>
<dbReference type="PANTHER" id="PTHR12224">
    <property type="entry name" value="BETA-1,4-MANNOSYL-GLYCOPROTEIN BETA-1,4-N-ACETYLGLUCOSAMINYL-TRANSFERASE"/>
    <property type="match status" value="1"/>
</dbReference>
<accession>A0ABR3Q463</accession>
<dbReference type="Proteomes" id="UP001565368">
    <property type="component" value="Unassembled WGS sequence"/>
</dbReference>
<keyword evidence="1" id="KW-0472">Membrane</keyword>
<evidence type="ECO:0008006" key="4">
    <source>
        <dbReference type="Google" id="ProtNLM"/>
    </source>
</evidence>
<comment type="caution">
    <text evidence="2">The sequence shown here is derived from an EMBL/GenBank/DDBJ whole genome shotgun (WGS) entry which is preliminary data.</text>
</comment>
<dbReference type="RefSeq" id="XP_069209266.1">
    <property type="nucleotide sequence ID" value="XM_069351848.1"/>
</dbReference>
<keyword evidence="3" id="KW-1185">Reference proteome</keyword>
<evidence type="ECO:0000256" key="1">
    <source>
        <dbReference type="SAM" id="Phobius"/>
    </source>
</evidence>
<dbReference type="Pfam" id="PF04724">
    <property type="entry name" value="Glyco_transf_17"/>
    <property type="match status" value="1"/>
</dbReference>
<organism evidence="2 3">
    <name type="scientific">Vanrija albida</name>
    <dbReference type="NCBI Taxonomy" id="181172"/>
    <lineage>
        <taxon>Eukaryota</taxon>
        <taxon>Fungi</taxon>
        <taxon>Dikarya</taxon>
        <taxon>Basidiomycota</taxon>
        <taxon>Agaricomycotina</taxon>
        <taxon>Tremellomycetes</taxon>
        <taxon>Trichosporonales</taxon>
        <taxon>Trichosporonaceae</taxon>
        <taxon>Vanrija</taxon>
    </lineage>
</organism>
<sequence>MDSWRSPPLLPTSAASSSSAAAASSGRLASARLAITRRACRRPLRTALVASAVTFLLLLLNFHTLSTIRRDIGYIFRPLWDTPEPPFRVLKHFPPPGEGEIDTTAWCALHNWTARSGKPIVVDAVPVSTELDMLEVRWREYAPFVDIFIVVESTMTFAGTPKPAHFEQHRAKFEAIAKAAGAKLVYKKVTDFEPNLPSGSFKNEIKQRVAISDLIEQERVLAGSIPPGSLVIQSDVDEIISRDTLRLLTTCSGFPSQMHLSVDNYIYSFDQPLNDGGYWRPRVVTVPSTSERINYHHGRGAEDMLAGAGWHCTFCFPTLEDMRAKMRGYSHNDRLTSKKLLDEKHLRRRVCEGRDPFGMWPEAFTFRDVIAHSGPTRRRNSFLHVPVALKEDTDRFAYLLDKGCERPDKPVS</sequence>
<keyword evidence="1" id="KW-0812">Transmembrane</keyword>
<gene>
    <name evidence="2" type="ORF">Q8F55_003303</name>
</gene>
<reference evidence="2 3" key="1">
    <citation type="submission" date="2023-08" db="EMBL/GenBank/DDBJ databases">
        <title>Annotated Genome Sequence of Vanrija albida AlHP1.</title>
        <authorList>
            <person name="Herzog R."/>
        </authorList>
    </citation>
    <scope>NUCLEOTIDE SEQUENCE [LARGE SCALE GENOMIC DNA]</scope>
    <source>
        <strain evidence="2 3">AlHP1</strain>
    </source>
</reference>
<evidence type="ECO:0000313" key="3">
    <source>
        <dbReference type="Proteomes" id="UP001565368"/>
    </source>
</evidence>
<dbReference type="EMBL" id="JBBXJM010000003">
    <property type="protein sequence ID" value="KAL1409322.1"/>
    <property type="molecule type" value="Genomic_DNA"/>
</dbReference>
<name>A0ABR3Q463_9TREE</name>
<protein>
    <recommendedName>
        <fullName evidence="4">Glycosyltransferase family 17 protein</fullName>
    </recommendedName>
</protein>
<dbReference type="InterPro" id="IPR006813">
    <property type="entry name" value="Glyco_trans_17"/>
</dbReference>
<dbReference type="PANTHER" id="PTHR12224:SF0">
    <property type="entry name" value="BETA-1,4-MANNOSYL-GLYCOPROTEIN 4-BETA-N-ACETYLGLUCOSAMINYLTRANSFERASE"/>
    <property type="match status" value="1"/>
</dbReference>
<proteinExistence type="predicted"/>